<dbReference type="SUPFAM" id="SSF110857">
    <property type="entry name" value="Gamma-glutamyl cyclotransferase-like"/>
    <property type="match status" value="1"/>
</dbReference>
<dbReference type="PANTHER" id="PTHR12192">
    <property type="entry name" value="CATION TRANSPORT PROTEIN CHAC-RELATED"/>
    <property type="match status" value="1"/>
</dbReference>
<name>A0ABV6JYJ6_9PROT</name>
<dbReference type="InterPro" id="IPR013024">
    <property type="entry name" value="GGCT-like"/>
</dbReference>
<dbReference type="Pfam" id="PF04752">
    <property type="entry name" value="ChaC"/>
    <property type="match status" value="1"/>
</dbReference>
<reference evidence="3 4" key="1">
    <citation type="submission" date="2024-09" db="EMBL/GenBank/DDBJ databases">
        <authorList>
            <person name="Sun Q."/>
            <person name="Mori K."/>
        </authorList>
    </citation>
    <scope>NUCLEOTIDE SEQUENCE [LARGE SCALE GENOMIC DNA]</scope>
    <source>
        <strain evidence="3 4">TBRC 5777</strain>
    </source>
</reference>
<keyword evidence="4" id="KW-1185">Reference proteome</keyword>
<dbReference type="EMBL" id="JBHLUN010000017">
    <property type="protein sequence ID" value="MFC0410763.1"/>
    <property type="molecule type" value="Genomic_DNA"/>
</dbReference>
<dbReference type="InterPro" id="IPR036568">
    <property type="entry name" value="GGCT-like_sf"/>
</dbReference>
<evidence type="ECO:0000313" key="4">
    <source>
        <dbReference type="Proteomes" id="UP001589865"/>
    </source>
</evidence>
<gene>
    <name evidence="3" type="ORF">ACFFGY_21150</name>
</gene>
<protein>
    <recommendedName>
        <fullName evidence="1">glutathione-specific gamma-glutamylcyclotransferase</fullName>
        <ecNumber evidence="1">4.3.2.7</ecNumber>
    </recommendedName>
</protein>
<dbReference type="EC" id="4.3.2.7" evidence="1"/>
<evidence type="ECO:0000313" key="3">
    <source>
        <dbReference type="EMBL" id="MFC0410763.1"/>
    </source>
</evidence>
<dbReference type="InterPro" id="IPR006840">
    <property type="entry name" value="ChaC"/>
</dbReference>
<dbReference type="Proteomes" id="UP001589865">
    <property type="component" value="Unassembled WGS sequence"/>
</dbReference>
<dbReference type="Gene3D" id="3.10.490.10">
    <property type="entry name" value="Gamma-glutamyl cyclotransferase-like"/>
    <property type="match status" value="1"/>
</dbReference>
<keyword evidence="2" id="KW-0456">Lyase</keyword>
<dbReference type="CDD" id="cd06661">
    <property type="entry name" value="GGCT_like"/>
    <property type="match status" value="1"/>
</dbReference>
<evidence type="ECO:0000256" key="2">
    <source>
        <dbReference type="ARBA" id="ARBA00023239"/>
    </source>
</evidence>
<evidence type="ECO:0000256" key="1">
    <source>
        <dbReference type="ARBA" id="ARBA00012344"/>
    </source>
</evidence>
<organism evidence="3 4">
    <name type="scientific">Roseomonas elaeocarpi</name>
    <dbReference type="NCBI Taxonomy" id="907779"/>
    <lineage>
        <taxon>Bacteria</taxon>
        <taxon>Pseudomonadati</taxon>
        <taxon>Pseudomonadota</taxon>
        <taxon>Alphaproteobacteria</taxon>
        <taxon>Acetobacterales</taxon>
        <taxon>Roseomonadaceae</taxon>
        <taxon>Roseomonas</taxon>
    </lineage>
</organism>
<dbReference type="RefSeq" id="WP_377046518.1">
    <property type="nucleotide sequence ID" value="NZ_JBHLUN010000017.1"/>
</dbReference>
<accession>A0ABV6JYJ6</accession>
<comment type="caution">
    <text evidence="3">The sequence shown here is derived from an EMBL/GenBank/DDBJ whole genome shotgun (WGS) entry which is preliminary data.</text>
</comment>
<sequence length="196" mass="21262">MTPDPSGPDLPLSQLLDADGKLYVFAYGSLIWKPGFATEAEHAALLRGYHRHFCVRSTRYRGTPERPGLVLGLDRGGSCRGVALQVAAEQAEPVMRYLTEREMSGGSYRQMRLRVRLLDQGRDVRAVSYVVDRRAASYCGVLTPETVAAAIAGSAGGMGSNRDYLLNTLSQLRARGVRDLGLERLAVLLPPAGTEG</sequence>
<proteinExistence type="predicted"/>
<dbReference type="PANTHER" id="PTHR12192:SF2">
    <property type="entry name" value="GLUTATHIONE-SPECIFIC GAMMA-GLUTAMYLCYCLOTRANSFERASE 2"/>
    <property type="match status" value="1"/>
</dbReference>